<protein>
    <submittedName>
        <fullName evidence="2">Uncharacterized protein</fullName>
    </submittedName>
</protein>
<evidence type="ECO:0000313" key="2">
    <source>
        <dbReference type="EMBL" id="KAK2112004.1"/>
    </source>
</evidence>
<keyword evidence="3" id="KW-1185">Reference proteome</keyword>
<accession>A0ABQ9VRK2</accession>
<evidence type="ECO:0000313" key="3">
    <source>
        <dbReference type="Proteomes" id="UP001266305"/>
    </source>
</evidence>
<dbReference type="Proteomes" id="UP001266305">
    <property type="component" value="Unassembled WGS sequence"/>
</dbReference>
<name>A0ABQ9VRK2_SAGOE</name>
<evidence type="ECO:0000256" key="1">
    <source>
        <dbReference type="SAM" id="MobiDB-lite"/>
    </source>
</evidence>
<organism evidence="2 3">
    <name type="scientific">Saguinus oedipus</name>
    <name type="common">Cotton-top tamarin</name>
    <name type="synonym">Oedipomidas oedipus</name>
    <dbReference type="NCBI Taxonomy" id="9490"/>
    <lineage>
        <taxon>Eukaryota</taxon>
        <taxon>Metazoa</taxon>
        <taxon>Chordata</taxon>
        <taxon>Craniata</taxon>
        <taxon>Vertebrata</taxon>
        <taxon>Euteleostomi</taxon>
        <taxon>Mammalia</taxon>
        <taxon>Eutheria</taxon>
        <taxon>Euarchontoglires</taxon>
        <taxon>Primates</taxon>
        <taxon>Haplorrhini</taxon>
        <taxon>Platyrrhini</taxon>
        <taxon>Cebidae</taxon>
        <taxon>Callitrichinae</taxon>
        <taxon>Saguinus</taxon>
    </lineage>
</organism>
<comment type="caution">
    <text evidence="2">The sequence shown here is derived from an EMBL/GenBank/DDBJ whole genome shotgun (WGS) entry which is preliminary data.</text>
</comment>
<dbReference type="EMBL" id="JASSZA010000005">
    <property type="protein sequence ID" value="KAK2112004.1"/>
    <property type="molecule type" value="Genomic_DNA"/>
</dbReference>
<sequence>MSSGRAQPRGAQFLASPTGDRPRPRARAPPAVALRSGYENAGPAPPGATKPAAGDHRGLEDVAHAHGAGPVLFEEAVRPLAPTPRLCAPSGNNQFLPEGGAYGEWAGRFLRSPSPADRPCSPLVWGHDGHGRRYCHPGWRGPQALPALQSELRPNGQDPRPPWRKPLPGCDVPCWRSNWR</sequence>
<proteinExistence type="predicted"/>
<reference evidence="2 3" key="1">
    <citation type="submission" date="2023-05" db="EMBL/GenBank/DDBJ databases">
        <title>B98-5 Cell Line De Novo Hybrid Assembly: An Optical Mapping Approach.</title>
        <authorList>
            <person name="Kananen K."/>
            <person name="Auerbach J.A."/>
            <person name="Kautto E."/>
            <person name="Blachly J.S."/>
        </authorList>
    </citation>
    <scope>NUCLEOTIDE SEQUENCE [LARGE SCALE GENOMIC DNA]</scope>
    <source>
        <strain evidence="2">B95-8</strain>
        <tissue evidence="2">Cell line</tissue>
    </source>
</reference>
<feature type="region of interest" description="Disordered" evidence="1">
    <location>
        <begin position="1"/>
        <end position="58"/>
    </location>
</feature>
<gene>
    <name evidence="2" type="ORF">P7K49_011751</name>
</gene>